<evidence type="ECO:0008006" key="4">
    <source>
        <dbReference type="Google" id="ProtNLM"/>
    </source>
</evidence>
<keyword evidence="1" id="KW-0175">Coiled coil</keyword>
<accession>A0A2H6KJJ7</accession>
<protein>
    <recommendedName>
        <fullName evidence="4">Extracellular matrix-binding ebh</fullName>
    </recommendedName>
</protein>
<dbReference type="GeneID" id="39876934"/>
<sequence length="1288" mass="143860">MAFLHSVLKDVHDKQPYKVGSGQLNNVVESLRNALCKGHEGFQSVIAEVASGVGRYNREVEGSNDGVKEKIEELYNYVSSNEPGKLLTEIGEIPDEKAFKTYSAKDVEQAVLNAGELVDKCFNKGNKFENDIVLLEKYVDDFNPSLKVEVNTARRNIKHETKRLGDLAIQLFGNFGLMKSIINETLRKLRMEVHSKIRTDVKALVNNLKKKVEEIRSKFEDINKLVKEYVNDLASWIDEAEQIVKQAEGRVKKILEQVKEDEKSENRNAVEVVVENVGNRIGKEISNLKTWSSQARDVVEKAEGKCKEILEKVKDNGTSPIYVAATELKNRARSLLQAYDSSKDKISRMVGKVSEAVGNLEGKIKEDLYTLKGTINSVIETYVSTLHEAAKDGRSLGNIAHQLGEEPAGSLRKWLVDAERGFHGKVPNSTTLQQVLSSLCYDSSGTRMSVNESAYKAIEKDIKGGIEKKLPDETDSSDPLIQPTKVKLEGTNFMNYKSTKSELTDAIPKFLSEGLNAYFKKSGVAEKEFSQEINDLDIPLQNIVQGLTALTALVSKNDPGSLERDPEKGIKTLLCDLNKGLGNVRSNFWATFSNGLGNIQDTLEKLRNDVPEVTAKLAALCAAISTEGTHSKYNLEDFRKKNINFRLKQIKELIDGMRTNNVREAITLAHNFISIEADEAGQATIEAIQSFVNTQVSSAISTLTTRARRNYVTSVKQLLTAFAAKVTQELSPLPAQIEEDLRIGFKGFMRKFGEKFVNRVKDIKDVKAYISVVDPLQYSPLTQGTKILNRGFEDLFPILQDQEDFKPDFYKVAPFKEALTTLLTGLISSQHFNNDFSNNLDALEKSVTALGPKIYGEGNSPLLLNALRKGFPALVKELKKGYVSSYSGRTFGQLLKQKSVDAKNVPAVTPGAVSPKVAPSVPPNTISSASAQKAETEYELTTEGKNCAKVCVTILRTVYDGIRKLVYECDQYWDKHTLFELNGDKENPLGAYLKHCGYKVATNQDSKDGELKFPLTNYKGQKIYDNLQRTINDAKKNSHLTACKPNEKGENFNVSDILSCIIKHLNQYNNVCHLNHIDSPKSPTTVNQMLQWCAGLRYHRVYEPLKQHLNSLFANDHSDFSYKIHTLAEFDLEVLCNYSHKLLTSILGTGDEHTVYASDYQNNALNFYYPSTPSQCLDMLLDILRRFLPTLRFLQNQCQLRAIHHGWYDCKYGKDIAPAKLPCDNHSHSKPTCQPSDQPNTQPNCQPTSPLMSYLNDCLPGHLPHQLSSIGCRATCNTCPKASLGNHA</sequence>
<dbReference type="EMBL" id="BDSA01000019">
    <property type="protein sequence ID" value="GBE63164.1"/>
    <property type="molecule type" value="Genomic_DNA"/>
</dbReference>
<proteinExistence type="predicted"/>
<reference evidence="2 3" key="1">
    <citation type="journal article" date="2017" name="BMC Genomics">
        <title>Whole-genome assembly of Babesia ovata and comparative genomics between closely related pathogens.</title>
        <authorList>
            <person name="Yamagishi J."/>
            <person name="Asada M."/>
            <person name="Hakimi H."/>
            <person name="Tanaka T.Q."/>
            <person name="Sugimoto C."/>
            <person name="Kawazu S."/>
        </authorList>
    </citation>
    <scope>NUCLEOTIDE SEQUENCE [LARGE SCALE GENOMIC DNA]</scope>
    <source>
        <strain evidence="2 3">Miyake</strain>
    </source>
</reference>
<organism evidence="2 3">
    <name type="scientific">Babesia ovata</name>
    <dbReference type="NCBI Taxonomy" id="189622"/>
    <lineage>
        <taxon>Eukaryota</taxon>
        <taxon>Sar</taxon>
        <taxon>Alveolata</taxon>
        <taxon>Apicomplexa</taxon>
        <taxon>Aconoidasida</taxon>
        <taxon>Piroplasmida</taxon>
        <taxon>Babesiidae</taxon>
        <taxon>Babesia</taxon>
    </lineage>
</organism>
<dbReference type="RefSeq" id="XP_028869407.1">
    <property type="nucleotide sequence ID" value="XM_029013574.1"/>
</dbReference>
<evidence type="ECO:0000313" key="3">
    <source>
        <dbReference type="Proteomes" id="UP000236319"/>
    </source>
</evidence>
<dbReference type="Proteomes" id="UP000236319">
    <property type="component" value="Unassembled WGS sequence"/>
</dbReference>
<dbReference type="VEuPathDB" id="PiroplasmaDB:BOVATA_046570"/>
<evidence type="ECO:0000313" key="2">
    <source>
        <dbReference type="EMBL" id="GBE63164.1"/>
    </source>
</evidence>
<feature type="coiled-coil region" evidence="1">
    <location>
        <begin position="198"/>
        <end position="264"/>
    </location>
</feature>
<keyword evidence="3" id="KW-1185">Reference proteome</keyword>
<evidence type="ECO:0000256" key="1">
    <source>
        <dbReference type="SAM" id="Coils"/>
    </source>
</evidence>
<gene>
    <name evidence="2" type="ORF">BOVATA_046570</name>
</gene>
<comment type="caution">
    <text evidence="2">The sequence shown here is derived from an EMBL/GenBank/DDBJ whole genome shotgun (WGS) entry which is preliminary data.</text>
</comment>
<name>A0A2H6KJJ7_9APIC</name>